<keyword evidence="3" id="KW-1185">Reference proteome</keyword>
<evidence type="ECO:0000313" key="3">
    <source>
        <dbReference type="Proteomes" id="UP000198717"/>
    </source>
</evidence>
<dbReference type="Proteomes" id="UP000321224">
    <property type="component" value="Unassembled WGS sequence"/>
</dbReference>
<sequence length="1394" mass="157612">MAEPGAQAALRGYRLQALYTLYRMLQPADAAKVFRLEGREDLDILDESGRVLEVIQMKAYGAALTLSALKPEKPESFFRRVLKRRVDFPDAQECIVSFGPYGQEMQAAWSGSPAHRAHAVELLEGWKYSPVQAQVLLSRVKLLSVNEEALKASISASLLELMTGCDPVSAFDLLHAWLFQASEARATLTRSQLIERLNAVGRFLRDRDAYQAEWFSTVHPLLEIAAVTGRENLGQEFYQGVSARFEHVLAGVDVIRPARLDLIETAFQKSRVVVIQGASGQGKSALAYRFLHDRVPSVSRFEVRLVQDRRHARNIAQALRGYVDAIGGPTAIYVYLDVTPGDTAWTDVVQSLHEHLSVRILITLREEDWLRASISRADLRFEEIRLQLDAQEAQSIHASFLERQPSAEHLDFEDAWRRFGGGGPLLEFTYLLTHHDTLHARLEHQVGRISDEVHRGERPVVELELLRRVAVASAYGARLDLVLLGRELGLAEPRLTVRRLEREFLIRSDMSARWIEGLHPVRSGILVGLLTDPVFHPWGEVATRSLPQMVESDLGGFLLYAFSRHAEAHGQFQHALSKLRPASWEGIAHVFRALIWWGLDSYVARNAAVIAEAKARSGSAWWIMLNSDVANVRDIAPELNVNPILSLDIVPEERKQSLRELQARQSEPREILDVAGQWLRDAPLPREAPSSPEAWASAAETIFHAARIGVPLPALEALLETYADVVDVLPLETAAEVAYACSFHQDVRVAERLTLLRPRLLERFRREARIVRLEDDEHTLKAHFILIRRTSTDLVSQGSAGGNKPHEEAIGRARLLSKLQPGRQVYATQGYGHRVRFLPESHDESIKNIRASYLPPVWATRLNQMYLNRVSYQDRPETWEAHAVGVLALRRDLMRLMQRVHDALERYFRGAEAVSLVQPDQPVWDAYEVDRERIAQGKWYLPRTAVDEWGWSSEESEQSNENDQKRREYQLALVRHQPYVRALGNYERALSNFLKQVLMPLMLYPLLVRGTAPQAEVARAILRQRNKEEPDLMLPMFNLADAIEELPAFQREFSSRLARFLAPHDLVALETQETEMVRAVRALWLLFITAPERGRLKQPLALAHGRVEKGLDRIRTDLRSRLSALPPQQATARLLETDAPWAHAPALWVVLDMDTPLKLHTAREAVFKILRAVCSSEQISRPFRDIVRTTWRHVVIVPTFCGRAFEPNAWVLSMLTLLADSSLELGWWNHFLYQIPGDKWDELGLMCWSSPRLSCAEDLQKAVVHFSQLLDGMAQISDAFNGMELDSTGLAVLKEDVSAKLEVLSEACVGISSAVERMLRFLGEITPEEAAARPSLAEVIQGIQRIMEPFVGIGTMDPTVFDRLHAAQSDLLAFSEHVRMHWLADVMLSSHGTA</sequence>
<gene>
    <name evidence="1" type="ORF">MVI01_01000</name>
    <name evidence="2" type="ORF">SAMN04488504_1163</name>
</gene>
<organism evidence="1 4">
    <name type="scientific">Myxococcus virescens</name>
    <dbReference type="NCBI Taxonomy" id="83456"/>
    <lineage>
        <taxon>Bacteria</taxon>
        <taxon>Pseudomonadati</taxon>
        <taxon>Myxococcota</taxon>
        <taxon>Myxococcia</taxon>
        <taxon>Myxococcales</taxon>
        <taxon>Cystobacterineae</taxon>
        <taxon>Myxococcaceae</taxon>
        <taxon>Myxococcus</taxon>
    </lineage>
</organism>
<evidence type="ECO:0000313" key="2">
    <source>
        <dbReference type="EMBL" id="SDE97002.1"/>
    </source>
</evidence>
<evidence type="ECO:0000313" key="4">
    <source>
        <dbReference type="Proteomes" id="UP000321224"/>
    </source>
</evidence>
<evidence type="ECO:0000313" key="1">
    <source>
        <dbReference type="EMBL" id="GEL68316.1"/>
    </source>
</evidence>
<comment type="caution">
    <text evidence="1">The sequence shown here is derived from an EMBL/GenBank/DDBJ whole genome shotgun (WGS) entry which is preliminary data.</text>
</comment>
<dbReference type="EMBL" id="FNAJ01000016">
    <property type="protein sequence ID" value="SDE97002.1"/>
    <property type="molecule type" value="Genomic_DNA"/>
</dbReference>
<dbReference type="EMBL" id="BJVY01000001">
    <property type="protein sequence ID" value="GEL68316.1"/>
    <property type="molecule type" value="Genomic_DNA"/>
</dbReference>
<dbReference type="RefSeq" id="WP_090493986.1">
    <property type="nucleotide sequence ID" value="NZ_BJVY01000001.1"/>
</dbReference>
<accession>A0A511H447</accession>
<protein>
    <submittedName>
        <fullName evidence="1">Uncharacterized protein</fullName>
    </submittedName>
</protein>
<reference evidence="2 3" key="1">
    <citation type="submission" date="2016-10" db="EMBL/GenBank/DDBJ databases">
        <authorList>
            <person name="Varghese N."/>
            <person name="Submissions S."/>
        </authorList>
    </citation>
    <scope>NUCLEOTIDE SEQUENCE [LARGE SCALE GENOMIC DNA]</scope>
    <source>
        <strain evidence="2 3">DSM 2260</strain>
    </source>
</reference>
<dbReference type="Proteomes" id="UP000198717">
    <property type="component" value="Unassembled WGS sequence"/>
</dbReference>
<proteinExistence type="predicted"/>
<name>A0A511H447_9BACT</name>
<reference evidence="1 4" key="2">
    <citation type="submission" date="2019-07" db="EMBL/GenBank/DDBJ databases">
        <title>Whole genome shotgun sequence of Myxococcus virescens NBRC 100334.</title>
        <authorList>
            <person name="Hosoyama A."/>
            <person name="Uohara A."/>
            <person name="Ohji S."/>
            <person name="Ichikawa N."/>
        </authorList>
    </citation>
    <scope>NUCLEOTIDE SEQUENCE [LARGE SCALE GENOMIC DNA]</scope>
    <source>
        <strain evidence="1 4">NBRC 100334</strain>
    </source>
</reference>